<proteinExistence type="inferred from homology"/>
<dbReference type="InterPro" id="IPR013780">
    <property type="entry name" value="Glyco_hydro_b"/>
</dbReference>
<dbReference type="Gene3D" id="1.50.40.10">
    <property type="entry name" value="Mitochondrial carrier domain"/>
    <property type="match status" value="1"/>
</dbReference>
<evidence type="ECO:0000256" key="11">
    <source>
        <dbReference type="PROSITE-ProRule" id="PRU00282"/>
    </source>
</evidence>
<dbReference type="InterPro" id="IPR018108">
    <property type="entry name" value="MCP_transmembrane"/>
</dbReference>
<evidence type="ECO:0000313" key="14">
    <source>
        <dbReference type="EMBL" id="KAK0408063.1"/>
    </source>
</evidence>
<dbReference type="PANTHER" id="PTHR11452">
    <property type="entry name" value="ALPHA-GALACTOSIDASE/ALPHA-N-ACETYLGALACTOSAMINIDASE"/>
    <property type="match status" value="1"/>
</dbReference>
<organism evidence="14 15">
    <name type="scientific">Steinernema hermaphroditum</name>
    <dbReference type="NCBI Taxonomy" id="289476"/>
    <lineage>
        <taxon>Eukaryota</taxon>
        <taxon>Metazoa</taxon>
        <taxon>Ecdysozoa</taxon>
        <taxon>Nematoda</taxon>
        <taxon>Chromadorea</taxon>
        <taxon>Rhabditida</taxon>
        <taxon>Tylenchina</taxon>
        <taxon>Panagrolaimomorpha</taxon>
        <taxon>Strongyloidoidea</taxon>
        <taxon>Steinernematidae</taxon>
        <taxon>Steinernema</taxon>
    </lineage>
</organism>
<keyword evidence="9 11" id="KW-0472">Membrane</keyword>
<dbReference type="EC" id="3.2.1.-" evidence="12"/>
<keyword evidence="12" id="KW-1015">Disulfide bond</keyword>
<sequence>MAAATFVTDFVAGWVSGCSGLLIGHPFDTVKTRLQTSNTYNGIFDCFRKTVSKESVRGLYKGMLAPFVSTGVMNSCMFVGYNQSLRLLHPGTHRDHVPMHKVYAAQLIGSLVQLIPGIPVEHIKTKLQVQCENKTAHFRGPWHCFRELVQTGGIRAVYRGGGVQVWRDCIGFMFYFPVYEKGKREIKKLMKDKESIVPTIIAGGCAGSISWWVICPIEVVKNRIQTASASTPKAFLPTAKSVFATDGLRGFYRGGLVLLVRGFPVNALVFVVYEKIMACGMHSAAVLGLVLLALGASGLDNGLVRKPPMGWMSWTKYYCEIDCVKHPFGCINEDLYMAQADRMINLLFYPILLASKPPIQPTVTPVIPGKDGYRDVGYEYIHIDDCWMANQRAPDGQLVANATRFPSGIKALSKYMHDRGLKLGIYEDIGTKTCGGYPGSATHLKTDADTFASWDVDYLKLDGCWIEEDEMPEQYENMEGILNGTGRQIVYSCSWPAYLIDQPQKQDYKLIAQYCNLWRNFDDISMSWSSILSIINYYDHNQDRQIPYNGPGQWFDPDMIIGGNTEITYDQARVQMTIWSMWSAPLIMSNDLRTVDEESKKILQNREVIAIDQDPMGIMGRLVANTTDLGVYVKPVVPRDTAKNTTSYAVAILNRSSSKKHSVTLQLSHLGMSNAEGYACRDLWELSDLGTFRPRDSFNFDIKPTAVQFIKCSLPNL</sequence>
<dbReference type="Proteomes" id="UP001175271">
    <property type="component" value="Unassembled WGS sequence"/>
</dbReference>
<feature type="repeat" description="Solcar" evidence="11">
    <location>
        <begin position="97"/>
        <end position="185"/>
    </location>
</feature>
<evidence type="ECO:0000256" key="2">
    <source>
        <dbReference type="ARBA" id="ARBA00004141"/>
    </source>
</evidence>
<dbReference type="GO" id="GO:0009311">
    <property type="term" value="P:oligosaccharide metabolic process"/>
    <property type="evidence" value="ECO:0007669"/>
    <property type="project" value="TreeGrafter"/>
</dbReference>
<gene>
    <name evidence="14" type="ORF">QR680_003755</name>
</gene>
<evidence type="ECO:0000256" key="9">
    <source>
        <dbReference type="ARBA" id="ARBA00023136"/>
    </source>
</evidence>
<dbReference type="InterPro" id="IPR013785">
    <property type="entry name" value="Aldolase_TIM"/>
</dbReference>
<dbReference type="FunFam" id="3.20.20.70:FF:000197">
    <property type="entry name" value="Alpha-galactosidase"/>
    <property type="match status" value="1"/>
</dbReference>
<comment type="similarity">
    <text evidence="3">Belongs to the mitochondrial carrier (TC 2.A.29) family.</text>
</comment>
<comment type="similarity">
    <text evidence="4 12">Belongs to the glycosyl hydrolase 27 family.</text>
</comment>
<dbReference type="PROSITE" id="PS50920">
    <property type="entry name" value="SOLCAR"/>
    <property type="match status" value="3"/>
</dbReference>
<dbReference type="GO" id="GO:0016139">
    <property type="term" value="P:glycoside catabolic process"/>
    <property type="evidence" value="ECO:0007669"/>
    <property type="project" value="TreeGrafter"/>
</dbReference>
<dbReference type="SUPFAM" id="SSF51011">
    <property type="entry name" value="Glycosyl hydrolase domain"/>
    <property type="match status" value="1"/>
</dbReference>
<dbReference type="InterPro" id="IPR041233">
    <property type="entry name" value="Melibiase_C"/>
</dbReference>
<comment type="caution">
    <text evidence="14">The sequence shown here is derived from an EMBL/GenBank/DDBJ whole genome shotgun (WGS) entry which is preliminary data.</text>
</comment>
<feature type="repeat" description="Solcar" evidence="11">
    <location>
        <begin position="194"/>
        <end position="279"/>
    </location>
</feature>
<keyword evidence="8 12" id="KW-0378">Hydrolase</keyword>
<evidence type="ECO:0000256" key="4">
    <source>
        <dbReference type="ARBA" id="ARBA00009743"/>
    </source>
</evidence>
<reference evidence="14" key="1">
    <citation type="submission" date="2023-06" db="EMBL/GenBank/DDBJ databases">
        <title>Genomic analysis of the entomopathogenic nematode Steinernema hermaphroditum.</title>
        <authorList>
            <person name="Schwarz E.M."/>
            <person name="Heppert J.K."/>
            <person name="Baniya A."/>
            <person name="Schwartz H.T."/>
            <person name="Tan C.-H."/>
            <person name="Antoshechkin I."/>
            <person name="Sternberg P.W."/>
            <person name="Goodrich-Blair H."/>
            <person name="Dillman A.R."/>
        </authorList>
    </citation>
    <scope>NUCLEOTIDE SEQUENCE</scope>
    <source>
        <strain evidence="14">PS9179</strain>
        <tissue evidence="14">Whole animal</tissue>
    </source>
</reference>
<dbReference type="Gene3D" id="2.60.40.1180">
    <property type="entry name" value="Golgi alpha-mannosidase II"/>
    <property type="match status" value="1"/>
</dbReference>
<dbReference type="AlphaFoldDB" id="A0AA39LSL4"/>
<evidence type="ECO:0000256" key="6">
    <source>
        <dbReference type="ARBA" id="ARBA00022692"/>
    </source>
</evidence>
<evidence type="ECO:0000259" key="13">
    <source>
        <dbReference type="Pfam" id="PF17801"/>
    </source>
</evidence>
<feature type="repeat" description="Solcar" evidence="11">
    <location>
        <begin position="4"/>
        <end position="87"/>
    </location>
</feature>
<dbReference type="PRINTS" id="PR00740">
    <property type="entry name" value="GLHYDRLASE27"/>
</dbReference>
<comment type="subunit">
    <text evidence="12">Homodimer.</text>
</comment>
<evidence type="ECO:0000256" key="1">
    <source>
        <dbReference type="ARBA" id="ARBA00001255"/>
    </source>
</evidence>
<evidence type="ECO:0000256" key="3">
    <source>
        <dbReference type="ARBA" id="ARBA00006375"/>
    </source>
</evidence>
<name>A0AA39LSL4_9BILA</name>
<dbReference type="SUPFAM" id="SSF51445">
    <property type="entry name" value="(Trans)glycosidases"/>
    <property type="match status" value="1"/>
</dbReference>
<dbReference type="InterPro" id="IPR023395">
    <property type="entry name" value="MCP_dom_sf"/>
</dbReference>
<dbReference type="CDD" id="cd14792">
    <property type="entry name" value="GH27"/>
    <property type="match status" value="1"/>
</dbReference>
<dbReference type="Gene3D" id="3.20.20.70">
    <property type="entry name" value="Aldolase class I"/>
    <property type="match status" value="1"/>
</dbReference>
<evidence type="ECO:0000313" key="15">
    <source>
        <dbReference type="Proteomes" id="UP001175271"/>
    </source>
</evidence>
<keyword evidence="6 11" id="KW-0812">Transmembrane</keyword>
<dbReference type="SUPFAM" id="SSF103506">
    <property type="entry name" value="Mitochondrial carrier"/>
    <property type="match status" value="1"/>
</dbReference>
<comment type="catalytic activity">
    <reaction evidence="1">
        <text>Hydrolysis of terminal, non-reducing alpha-D-galactose residues in alpha-D-galactosides, including galactose oligosaccharides, galactomannans and galactolipids.</text>
        <dbReference type="EC" id="3.2.1.22"/>
    </reaction>
</comment>
<dbReference type="InterPro" id="IPR017853">
    <property type="entry name" value="GH"/>
</dbReference>
<evidence type="ECO:0000256" key="5">
    <source>
        <dbReference type="ARBA" id="ARBA00012755"/>
    </source>
</evidence>
<protein>
    <recommendedName>
        <fullName evidence="5 12">Alpha-galactosidase</fullName>
        <ecNumber evidence="12">3.2.1.-</ecNumber>
    </recommendedName>
</protein>
<dbReference type="GO" id="GO:0004557">
    <property type="term" value="F:alpha-galactosidase activity"/>
    <property type="evidence" value="ECO:0007669"/>
    <property type="project" value="UniProtKB-EC"/>
</dbReference>
<feature type="domain" description="Alpha galactosidase C-terminal" evidence="13">
    <location>
        <begin position="647"/>
        <end position="710"/>
    </location>
</feature>
<dbReference type="Pfam" id="PF16499">
    <property type="entry name" value="Melibiase_2"/>
    <property type="match status" value="2"/>
</dbReference>
<dbReference type="GO" id="GO:0005737">
    <property type="term" value="C:cytoplasm"/>
    <property type="evidence" value="ECO:0007669"/>
    <property type="project" value="TreeGrafter"/>
</dbReference>
<dbReference type="PANTHER" id="PTHR11452:SF83">
    <property type="entry name" value="ALPHA-GALACTOSIDASE"/>
    <property type="match status" value="1"/>
</dbReference>
<keyword evidence="15" id="KW-1185">Reference proteome</keyword>
<keyword evidence="7" id="KW-0732">Signal</keyword>
<dbReference type="Pfam" id="PF17801">
    <property type="entry name" value="Melibiase_C"/>
    <property type="match status" value="1"/>
</dbReference>
<evidence type="ECO:0000256" key="8">
    <source>
        <dbReference type="ARBA" id="ARBA00022801"/>
    </source>
</evidence>
<keyword evidence="10 12" id="KW-0326">Glycosidase</keyword>
<accession>A0AA39LSL4</accession>
<evidence type="ECO:0000256" key="12">
    <source>
        <dbReference type="RuleBase" id="RU361168"/>
    </source>
</evidence>
<dbReference type="GO" id="GO:0016020">
    <property type="term" value="C:membrane"/>
    <property type="evidence" value="ECO:0007669"/>
    <property type="project" value="UniProtKB-SubCell"/>
</dbReference>
<evidence type="ECO:0000256" key="10">
    <source>
        <dbReference type="ARBA" id="ARBA00023295"/>
    </source>
</evidence>
<dbReference type="InterPro" id="IPR002241">
    <property type="entry name" value="Glyco_hydro_27"/>
</dbReference>
<evidence type="ECO:0000256" key="7">
    <source>
        <dbReference type="ARBA" id="ARBA00022729"/>
    </source>
</evidence>
<dbReference type="EMBL" id="JAUCMV010000003">
    <property type="protein sequence ID" value="KAK0408063.1"/>
    <property type="molecule type" value="Genomic_DNA"/>
</dbReference>
<comment type="subcellular location">
    <subcellularLocation>
        <location evidence="2">Membrane</location>
        <topology evidence="2">Multi-pass membrane protein</topology>
    </subcellularLocation>
</comment>
<dbReference type="Pfam" id="PF00153">
    <property type="entry name" value="Mito_carr"/>
    <property type="match status" value="3"/>
</dbReference>